<dbReference type="STRING" id="1423351.A0A074RJC4"/>
<keyword evidence="1 3" id="KW-0853">WD repeat</keyword>
<dbReference type="SMART" id="SM00320">
    <property type="entry name" value="WD40"/>
    <property type="match status" value="14"/>
</dbReference>
<dbReference type="EMBL" id="AZST01000814">
    <property type="protein sequence ID" value="KEP47191.1"/>
    <property type="molecule type" value="Genomic_DNA"/>
</dbReference>
<evidence type="ECO:0000256" key="3">
    <source>
        <dbReference type="PROSITE-ProRule" id="PRU00221"/>
    </source>
</evidence>
<dbReference type="InterPro" id="IPR015943">
    <property type="entry name" value="WD40/YVTN_repeat-like_dom_sf"/>
</dbReference>
<dbReference type="CDD" id="cd00200">
    <property type="entry name" value="WD40"/>
    <property type="match status" value="3"/>
</dbReference>
<feature type="repeat" description="WD" evidence="3">
    <location>
        <begin position="1225"/>
        <end position="1266"/>
    </location>
</feature>
<feature type="repeat" description="WD" evidence="3">
    <location>
        <begin position="1268"/>
        <end position="1309"/>
    </location>
</feature>
<feature type="domain" description="Nephrocystin 3-like N-terminal" evidence="4">
    <location>
        <begin position="364"/>
        <end position="531"/>
    </location>
</feature>
<keyword evidence="6" id="KW-1185">Reference proteome</keyword>
<dbReference type="PROSITE" id="PS50082">
    <property type="entry name" value="WD_REPEATS_2"/>
    <property type="match status" value="14"/>
</dbReference>
<evidence type="ECO:0000259" key="4">
    <source>
        <dbReference type="Pfam" id="PF24883"/>
    </source>
</evidence>
<dbReference type="InterPro" id="IPR001680">
    <property type="entry name" value="WD40_rpt"/>
</dbReference>
<dbReference type="OrthoDB" id="538223at2759"/>
<dbReference type="SUPFAM" id="SSF50978">
    <property type="entry name" value="WD40 repeat-like"/>
    <property type="match status" value="2"/>
</dbReference>
<dbReference type="PANTHER" id="PTHR22847:SF637">
    <property type="entry name" value="WD REPEAT DOMAIN 5B"/>
    <property type="match status" value="1"/>
</dbReference>
<feature type="repeat" description="WD" evidence="3">
    <location>
        <begin position="962"/>
        <end position="995"/>
    </location>
</feature>
<dbReference type="PROSITE" id="PS50294">
    <property type="entry name" value="WD_REPEATS_REGION"/>
    <property type="match status" value="14"/>
</dbReference>
<feature type="repeat" description="WD" evidence="3">
    <location>
        <begin position="1480"/>
        <end position="1513"/>
    </location>
</feature>
<feature type="repeat" description="WD" evidence="3">
    <location>
        <begin position="1180"/>
        <end position="1214"/>
    </location>
</feature>
<dbReference type="InterPro" id="IPR020472">
    <property type="entry name" value="WD40_PAC1"/>
</dbReference>
<dbReference type="PROSITE" id="PS00678">
    <property type="entry name" value="WD_REPEATS_1"/>
    <property type="match status" value="6"/>
</dbReference>
<feature type="repeat" description="WD" evidence="3">
    <location>
        <begin position="1139"/>
        <end position="1180"/>
    </location>
</feature>
<evidence type="ECO:0000313" key="6">
    <source>
        <dbReference type="Proteomes" id="UP000027456"/>
    </source>
</evidence>
<dbReference type="InterPro" id="IPR027417">
    <property type="entry name" value="P-loop_NTPase"/>
</dbReference>
<feature type="repeat" description="WD" evidence="3">
    <location>
        <begin position="1352"/>
        <end position="1393"/>
    </location>
</feature>
<feature type="repeat" description="WD" evidence="3">
    <location>
        <begin position="1395"/>
        <end position="1436"/>
    </location>
</feature>
<dbReference type="SUPFAM" id="SSF52540">
    <property type="entry name" value="P-loop containing nucleoside triphosphate hydrolases"/>
    <property type="match status" value="1"/>
</dbReference>
<evidence type="ECO:0000256" key="1">
    <source>
        <dbReference type="ARBA" id="ARBA00022574"/>
    </source>
</evidence>
<feature type="repeat" description="WD" evidence="3">
    <location>
        <begin position="1047"/>
        <end position="1088"/>
    </location>
</feature>
<dbReference type="HOGENOM" id="CLU_000288_6_3_1"/>
<feature type="repeat" description="WD" evidence="3">
    <location>
        <begin position="1005"/>
        <end position="1037"/>
    </location>
</feature>
<keyword evidence="2" id="KW-0677">Repeat</keyword>
<dbReference type="Gene3D" id="2.130.10.10">
    <property type="entry name" value="YVTN repeat-like/Quinoprotein amine dehydrogenase"/>
    <property type="match status" value="5"/>
</dbReference>
<feature type="repeat" description="WD" evidence="3">
    <location>
        <begin position="1094"/>
        <end position="1135"/>
    </location>
</feature>
<feature type="repeat" description="WD" evidence="3">
    <location>
        <begin position="919"/>
        <end position="960"/>
    </location>
</feature>
<dbReference type="Pfam" id="PF24883">
    <property type="entry name" value="NPHP3_N"/>
    <property type="match status" value="1"/>
</dbReference>
<dbReference type="Gene3D" id="3.40.50.300">
    <property type="entry name" value="P-loop containing nucleotide triphosphate hydrolases"/>
    <property type="match status" value="1"/>
</dbReference>
<comment type="caution">
    <text evidence="5">The sequence shown here is derived from an EMBL/GenBank/DDBJ whole genome shotgun (WGS) entry which is preliminary data.</text>
</comment>
<sequence length="1608" mass="177395">MSTDPPGSPTDHKRSRHWITDVEVTPANTDPNCEFSAKMFLDHELVCDMPAIDSTRPLQWSGLLLCDVSPASSLTLRLYKSRGKPGNLTFPPFTIAEIDEETGETTLEHPKAVWVVTVKSLTPALVVLFCYSQANQLFPDELERFNAIEGVYDSLQPDATLKFLFKHALQFASLVAQAVPESTARVSFLVYMKAWQLLDQQPQLDDTVLAALSGLTRIQDIIDVMSQASNSMLANNMEQSQETIHDILALLEDVSMYIFNRHTTNDLARVISEETETNNTHEVEVFLARLEELQRAFYSTWATAAASLHAAHAASSTSLDRSELEHDARTVLNEAAKSDWYEIVSLLRPVNPSGYDLDQACLDGTREALLNRILTWSQNRESAETFMWISGQVGMGKTAVATSLCQRLDNVRALACSFFCRRDDPNSNDPLSLINSLICDIAMSCPAYARQVTIAIRANPKLCSAQLSLRYEYLVKRPLQRLRHISMPIALVVVVDGLDECGDYITRGKMLQKLFEVSRLVPWLKVIVTGRPVANMQQYFEATCLHKTVVHLHDYDAAADIRAYIEDQVTQLAEMERWPSGSINELCNMSHGVFLWATLAVKYIKSSAFSTLPRLRKVLSKQKSPVTNELDVLYTKLLQTNIDGEDDEIKAAYLRCIGAILAISEREPLTAADLQYLLLVAGQIDQATLQQTVKSLSPLLLVTDGGRIRFHHPSFKDFVTHDARSGQFYICVDQYEADPAACCLQVMKRDLRFNICELETSHRLNSKVPDLKQRINTHIGIALIYACTHWVDHFIASPTQALVEAVKAIMEGPQLMYWIEVLSLLGRIGVAVTGLSRLAALEPTQLHGWAVLVPWINDARRFILSFYDPITMSTPHLYISALALAPGDCLTAVKMRPHFPNMITVGPSGDSDWHPCIKAIAHPYAVQTLSISLDGRSIVVGYPDGSLAVWDKQTGECISKSRVGHRDVVTCVVYSPDGNLVASSSQDTTIRVWDITKSLQDSHVLSGHSGSVHSVAFSPKSSLIASGSSDRTIRLWDPNGRLIHEPYVGHYSRVTAVAFSPDGTRLISGSWDKSIRVWSVDLGSLQLANSPLVITAHTDPVTCLSFSPNGSKFASGSADKTIQIWETQTGEKSKWRASPAKHSDTVTSIAFSPNGSHLAACTLDGAIQLWSATTATYSQPFGHSSSVNMVAFSPDGCHLISGSTDMTTRIWEVDACPKPMTMGPLVGHSDWVRSVTFTHDGTHIVSASDDKTVRIWDAQTGALVRDPLTGHSSLVYCVAVSPDGTRVMSGSEDKLMKLWDMATHASIQSYEHSSLIWCAVFSPNGGQIAFGTADNHVYLWDVTDWKLIKQGLQGHSQRVYAVAFSPNGTCLASASADKTVILWDIASHSRIGGPLSGHTDYVRSVAFSPCGTRLVSGSEDCTIRVWDRHTGNIIHMLTGHGDHVRAVAFSPDGSCIASGSTDNTVRLWNAKTGQPIGEPFTEHISAVYSIAFSPDGNYLMSGSRDDTIQVRNIAASYPADEPETEPPNIFRWPSNPYDLSSHPEHPGWVTHDQESLTLWLPAHYEHCENFVGPSQRAPRSPVCLNYSKFVHGTAWTDIARDPPVNNLQ</sequence>
<feature type="repeat" description="WD" evidence="3">
    <location>
        <begin position="1437"/>
        <end position="1478"/>
    </location>
</feature>
<reference evidence="5 6" key="1">
    <citation type="submission" date="2013-12" db="EMBL/GenBank/DDBJ databases">
        <authorList>
            <person name="Cubeta M."/>
            <person name="Pakala S."/>
            <person name="Fedorova N."/>
            <person name="Thomas E."/>
            <person name="Dean R."/>
            <person name="Jabaji S."/>
            <person name="Neate S."/>
            <person name="Toda T."/>
            <person name="Tavantzis S."/>
            <person name="Vilgalys R."/>
            <person name="Bharathan N."/>
            <person name="Pakala S."/>
            <person name="Losada L.S."/>
            <person name="Zafar N."/>
            <person name="Nierman W."/>
        </authorList>
    </citation>
    <scope>NUCLEOTIDE SEQUENCE [LARGE SCALE GENOMIC DNA]</scope>
    <source>
        <strain evidence="5 6">123E</strain>
    </source>
</reference>
<name>A0A074RJC4_9AGAM</name>
<evidence type="ECO:0000256" key="2">
    <source>
        <dbReference type="ARBA" id="ARBA00022737"/>
    </source>
</evidence>
<organism evidence="5 6">
    <name type="scientific">Rhizoctonia solani 123E</name>
    <dbReference type="NCBI Taxonomy" id="1423351"/>
    <lineage>
        <taxon>Eukaryota</taxon>
        <taxon>Fungi</taxon>
        <taxon>Dikarya</taxon>
        <taxon>Basidiomycota</taxon>
        <taxon>Agaricomycotina</taxon>
        <taxon>Agaricomycetes</taxon>
        <taxon>Cantharellales</taxon>
        <taxon>Ceratobasidiaceae</taxon>
        <taxon>Rhizoctonia</taxon>
    </lineage>
</organism>
<accession>A0A074RJC4</accession>
<feature type="repeat" description="WD" evidence="3">
    <location>
        <begin position="1309"/>
        <end position="1350"/>
    </location>
</feature>
<dbReference type="Pfam" id="PF00400">
    <property type="entry name" value="WD40"/>
    <property type="match status" value="13"/>
</dbReference>
<dbReference type="InterPro" id="IPR036322">
    <property type="entry name" value="WD40_repeat_dom_sf"/>
</dbReference>
<proteinExistence type="predicted"/>
<dbReference type="PANTHER" id="PTHR22847">
    <property type="entry name" value="WD40 REPEAT PROTEIN"/>
    <property type="match status" value="1"/>
</dbReference>
<gene>
    <name evidence="5" type="ORF">V565_164880</name>
</gene>
<dbReference type="GO" id="GO:1990234">
    <property type="term" value="C:transferase complex"/>
    <property type="evidence" value="ECO:0007669"/>
    <property type="project" value="UniProtKB-ARBA"/>
</dbReference>
<dbReference type="InterPro" id="IPR019775">
    <property type="entry name" value="WD40_repeat_CS"/>
</dbReference>
<dbReference type="PRINTS" id="PR00320">
    <property type="entry name" value="GPROTEINBRPT"/>
</dbReference>
<evidence type="ECO:0000313" key="5">
    <source>
        <dbReference type="EMBL" id="KEP47191.1"/>
    </source>
</evidence>
<protein>
    <submittedName>
        <fullName evidence="5">Vegetative incompatibility protein HET-E-1</fullName>
    </submittedName>
</protein>
<dbReference type="InterPro" id="IPR056884">
    <property type="entry name" value="NPHP3-like_N"/>
</dbReference>
<dbReference type="Proteomes" id="UP000027456">
    <property type="component" value="Unassembled WGS sequence"/>
</dbReference>